<evidence type="ECO:0000256" key="2">
    <source>
        <dbReference type="ARBA" id="ARBA00022963"/>
    </source>
</evidence>
<dbReference type="RefSeq" id="WP_246914233.1">
    <property type="nucleotide sequence ID" value="NZ_JALJRB010000034.1"/>
</dbReference>
<evidence type="ECO:0000313" key="7">
    <source>
        <dbReference type="Proteomes" id="UP001165427"/>
    </source>
</evidence>
<dbReference type="GO" id="GO:0003847">
    <property type="term" value="F:1-alkyl-2-acetylglycerophosphocholine esterase activity"/>
    <property type="evidence" value="ECO:0007669"/>
    <property type="project" value="TreeGrafter"/>
</dbReference>
<keyword evidence="3" id="KW-0443">Lipid metabolism</keyword>
<dbReference type="PROSITE" id="PS51257">
    <property type="entry name" value="PROKAR_LIPOPROTEIN"/>
    <property type="match status" value="1"/>
</dbReference>
<organism evidence="6 7">
    <name type="scientific">Desulfatitalea alkaliphila</name>
    <dbReference type="NCBI Taxonomy" id="2929485"/>
    <lineage>
        <taxon>Bacteria</taxon>
        <taxon>Pseudomonadati</taxon>
        <taxon>Thermodesulfobacteriota</taxon>
        <taxon>Desulfobacteria</taxon>
        <taxon>Desulfobacterales</taxon>
        <taxon>Desulfosarcinaceae</taxon>
        <taxon>Desulfatitalea</taxon>
    </lineage>
</organism>
<feature type="compositionally biased region" description="Basic and acidic residues" evidence="4">
    <location>
        <begin position="39"/>
        <end position="50"/>
    </location>
</feature>
<dbReference type="EMBL" id="JALJRB010000034">
    <property type="protein sequence ID" value="MCJ8502813.1"/>
    <property type="molecule type" value="Genomic_DNA"/>
</dbReference>
<comment type="caution">
    <text evidence="6">The sequence shown here is derived from an EMBL/GenBank/DDBJ whole genome shotgun (WGS) entry which is preliminary data.</text>
</comment>
<dbReference type="AlphaFoldDB" id="A0AA41US06"/>
<evidence type="ECO:0000256" key="3">
    <source>
        <dbReference type="ARBA" id="ARBA00023098"/>
    </source>
</evidence>
<feature type="chain" id="PRO_5041374632" description="Alpha/beta hydrolase family protein" evidence="5">
    <location>
        <begin position="24"/>
        <end position="375"/>
    </location>
</feature>
<name>A0AA41US06_9BACT</name>
<keyword evidence="2" id="KW-0442">Lipid degradation</keyword>
<evidence type="ECO:0000256" key="5">
    <source>
        <dbReference type="SAM" id="SignalP"/>
    </source>
</evidence>
<gene>
    <name evidence="6" type="ORF">MRX98_19715</name>
</gene>
<accession>A0AA41US06</accession>
<dbReference type="GO" id="GO:0016042">
    <property type="term" value="P:lipid catabolic process"/>
    <property type="evidence" value="ECO:0007669"/>
    <property type="project" value="UniProtKB-KW"/>
</dbReference>
<dbReference type="Pfam" id="PF03403">
    <property type="entry name" value="PAF-AH_p_II"/>
    <property type="match status" value="1"/>
</dbReference>
<evidence type="ECO:0008006" key="8">
    <source>
        <dbReference type="Google" id="ProtNLM"/>
    </source>
</evidence>
<evidence type="ECO:0000313" key="6">
    <source>
        <dbReference type="EMBL" id="MCJ8502813.1"/>
    </source>
</evidence>
<reference evidence="6" key="1">
    <citation type="submission" date="2022-04" db="EMBL/GenBank/DDBJ databases">
        <title>Desulfatitalea alkaliphila sp. nov., a novel anaerobic sulfate-reducing bacterium isolated from terrestrial mud volcano, Taman Peninsula, Russia.</title>
        <authorList>
            <person name="Khomyakova M.A."/>
            <person name="Merkel A.Y."/>
            <person name="Slobodkin A.I."/>
        </authorList>
    </citation>
    <scope>NUCLEOTIDE SEQUENCE</scope>
    <source>
        <strain evidence="6">M08but</strain>
    </source>
</reference>
<keyword evidence="5" id="KW-0732">Signal</keyword>
<dbReference type="Proteomes" id="UP001165427">
    <property type="component" value="Unassembled WGS sequence"/>
</dbReference>
<keyword evidence="1" id="KW-0378">Hydrolase</keyword>
<dbReference type="PANTHER" id="PTHR10272">
    <property type="entry name" value="PLATELET-ACTIVATING FACTOR ACETYLHYDROLASE"/>
    <property type="match status" value="1"/>
</dbReference>
<proteinExistence type="predicted"/>
<dbReference type="SUPFAM" id="SSF53474">
    <property type="entry name" value="alpha/beta-Hydrolases"/>
    <property type="match status" value="1"/>
</dbReference>
<feature type="signal peptide" evidence="5">
    <location>
        <begin position="1"/>
        <end position="23"/>
    </location>
</feature>
<dbReference type="Gene3D" id="3.40.50.1820">
    <property type="entry name" value="alpha/beta hydrolase"/>
    <property type="match status" value="2"/>
</dbReference>
<dbReference type="PANTHER" id="PTHR10272:SF0">
    <property type="entry name" value="PLATELET-ACTIVATING FACTOR ACETYLHYDROLASE"/>
    <property type="match status" value="1"/>
</dbReference>
<keyword evidence="7" id="KW-1185">Reference proteome</keyword>
<protein>
    <recommendedName>
        <fullName evidence="8">Alpha/beta hydrolase family protein</fullName>
    </recommendedName>
</protein>
<evidence type="ECO:0000256" key="4">
    <source>
        <dbReference type="SAM" id="MobiDB-lite"/>
    </source>
</evidence>
<dbReference type="InterPro" id="IPR029058">
    <property type="entry name" value="AB_hydrolase_fold"/>
</dbReference>
<evidence type="ECO:0000256" key="1">
    <source>
        <dbReference type="ARBA" id="ARBA00022801"/>
    </source>
</evidence>
<sequence length="375" mass="38870">MVLLQKGIVLLAVMAAACLLTTACVPGGGDDPGTNEPASRLREVPDDPGEKGPWPVGSRTVTISGLKTGVWYPALPGSEAGKPKDWIDTREYMPGTHPDPDLAKFQIDAYKDLPLDTAYGPYPVIVFVHGTGAYRTASHALFTHWASRGFVVLSADNPGIMLGDIMSGGCGALLSADQAGDTRKLLSALRNPSGALAFLRDRIAADRIGLGGHSAGGAAISGLGSESGVKVIVPMAAGGVDNGTEVASVLVMGGMADAVARPATVRRAYNSVNVKKRLVLIPESGHMAFCSICPIITDTDADLGPLAGIANDGCGPQYMDPELSTRIVNFAVTAVYEETLMSSRTAADRIDAIAARFPGVEYAYEPAPSSGNGCD</sequence>
<feature type="region of interest" description="Disordered" evidence="4">
    <location>
        <begin position="25"/>
        <end position="56"/>
    </location>
</feature>